<sequence>MLMAEPTGGAGSSLPTPVLLISGLATLVAVLVSGMSVHLQLRNYRKPALQRMVVRIMIMVPLYAVSSLISLFSLETAFFINAIRGIYEAFVIYAFFTLLLPQRRARPPHAPPRPAPQGSHLPRLPVEEGDRRQRPIYISVFEARDYVCVFLLPTSFPFFVPHSFGAMQECAYKRERRSFIVGFDVVACDRISLAKRRAGGTGSGTDQTPLRLFRVVQSVPHLHWGPNRYLFISFGWYLESSRLSLILSQRTEEADGELAALAGWRRVDAFKTR</sequence>
<dbReference type="AlphaFoldDB" id="A0AAD6YYH5"/>
<feature type="transmembrane region" description="Helical" evidence="5">
    <location>
        <begin position="20"/>
        <end position="41"/>
    </location>
</feature>
<keyword evidence="3 5" id="KW-1133">Transmembrane helix</keyword>
<dbReference type="InterPro" id="IPR005178">
    <property type="entry name" value="Ostalpha/TMEM184C"/>
</dbReference>
<organism evidence="6 7">
    <name type="scientific">Mycena albidolilacea</name>
    <dbReference type="NCBI Taxonomy" id="1033008"/>
    <lineage>
        <taxon>Eukaryota</taxon>
        <taxon>Fungi</taxon>
        <taxon>Dikarya</taxon>
        <taxon>Basidiomycota</taxon>
        <taxon>Agaricomycotina</taxon>
        <taxon>Agaricomycetes</taxon>
        <taxon>Agaricomycetidae</taxon>
        <taxon>Agaricales</taxon>
        <taxon>Marasmiineae</taxon>
        <taxon>Mycenaceae</taxon>
        <taxon>Mycena</taxon>
    </lineage>
</organism>
<evidence type="ECO:0000256" key="2">
    <source>
        <dbReference type="ARBA" id="ARBA00022692"/>
    </source>
</evidence>
<evidence type="ECO:0000313" key="7">
    <source>
        <dbReference type="Proteomes" id="UP001218218"/>
    </source>
</evidence>
<keyword evidence="4 5" id="KW-0472">Membrane</keyword>
<gene>
    <name evidence="6" type="ORF">DFH08DRAFT_992214</name>
</gene>
<evidence type="ECO:0000256" key="3">
    <source>
        <dbReference type="ARBA" id="ARBA00022989"/>
    </source>
</evidence>
<feature type="transmembrane region" description="Helical" evidence="5">
    <location>
        <begin position="78"/>
        <end position="100"/>
    </location>
</feature>
<keyword evidence="2 5" id="KW-0812">Transmembrane</keyword>
<evidence type="ECO:0000313" key="6">
    <source>
        <dbReference type="EMBL" id="KAJ7301770.1"/>
    </source>
</evidence>
<keyword evidence="7" id="KW-1185">Reference proteome</keyword>
<evidence type="ECO:0000256" key="4">
    <source>
        <dbReference type="ARBA" id="ARBA00023136"/>
    </source>
</evidence>
<dbReference type="PANTHER" id="PTHR23423">
    <property type="entry name" value="ORGANIC SOLUTE TRANSPORTER-RELATED"/>
    <property type="match status" value="1"/>
</dbReference>
<accession>A0AAD6YYH5</accession>
<feature type="transmembrane region" description="Helical" evidence="5">
    <location>
        <begin position="53"/>
        <end position="72"/>
    </location>
</feature>
<evidence type="ECO:0000256" key="1">
    <source>
        <dbReference type="ARBA" id="ARBA00004141"/>
    </source>
</evidence>
<evidence type="ECO:0000256" key="5">
    <source>
        <dbReference type="SAM" id="Phobius"/>
    </source>
</evidence>
<reference evidence="6" key="1">
    <citation type="submission" date="2023-03" db="EMBL/GenBank/DDBJ databases">
        <title>Massive genome expansion in bonnet fungi (Mycena s.s.) driven by repeated elements and novel gene families across ecological guilds.</title>
        <authorList>
            <consortium name="Lawrence Berkeley National Laboratory"/>
            <person name="Harder C.B."/>
            <person name="Miyauchi S."/>
            <person name="Viragh M."/>
            <person name="Kuo A."/>
            <person name="Thoen E."/>
            <person name="Andreopoulos B."/>
            <person name="Lu D."/>
            <person name="Skrede I."/>
            <person name="Drula E."/>
            <person name="Henrissat B."/>
            <person name="Morin E."/>
            <person name="Kohler A."/>
            <person name="Barry K."/>
            <person name="LaButti K."/>
            <person name="Morin E."/>
            <person name="Salamov A."/>
            <person name="Lipzen A."/>
            <person name="Mereny Z."/>
            <person name="Hegedus B."/>
            <person name="Baldrian P."/>
            <person name="Stursova M."/>
            <person name="Weitz H."/>
            <person name="Taylor A."/>
            <person name="Grigoriev I.V."/>
            <person name="Nagy L.G."/>
            <person name="Martin F."/>
            <person name="Kauserud H."/>
        </authorList>
    </citation>
    <scope>NUCLEOTIDE SEQUENCE</scope>
    <source>
        <strain evidence="6">CBHHK002</strain>
    </source>
</reference>
<protein>
    <submittedName>
        <fullName evidence="6">Organic solute transporter Ostalpha-domain-containing protein</fullName>
    </submittedName>
</protein>
<dbReference type="GO" id="GO:0016020">
    <property type="term" value="C:membrane"/>
    <property type="evidence" value="ECO:0007669"/>
    <property type="project" value="UniProtKB-SubCell"/>
</dbReference>
<comment type="subcellular location">
    <subcellularLocation>
        <location evidence="1">Membrane</location>
        <topology evidence="1">Multi-pass membrane protein</topology>
    </subcellularLocation>
</comment>
<proteinExistence type="predicted"/>
<dbReference type="Pfam" id="PF03619">
    <property type="entry name" value="Solute_trans_a"/>
    <property type="match status" value="1"/>
</dbReference>
<dbReference type="SMART" id="SM01417">
    <property type="entry name" value="Solute_trans_a"/>
    <property type="match status" value="1"/>
</dbReference>
<comment type="caution">
    <text evidence="6">The sequence shown here is derived from an EMBL/GenBank/DDBJ whole genome shotgun (WGS) entry which is preliminary data.</text>
</comment>
<dbReference type="EMBL" id="JARIHO010000127">
    <property type="protein sequence ID" value="KAJ7301770.1"/>
    <property type="molecule type" value="Genomic_DNA"/>
</dbReference>
<dbReference type="Proteomes" id="UP001218218">
    <property type="component" value="Unassembled WGS sequence"/>
</dbReference>
<name>A0AAD6YYH5_9AGAR</name>